<dbReference type="GO" id="GO:0006412">
    <property type="term" value="P:translation"/>
    <property type="evidence" value="ECO:0007669"/>
    <property type="project" value="UniProtKB-UniRule"/>
</dbReference>
<gene>
    <name evidence="5 6" type="primary">rpmF</name>
    <name evidence="6" type="ORF">J0M35_00520</name>
</gene>
<evidence type="ECO:0000256" key="5">
    <source>
        <dbReference type="HAMAP-Rule" id="MF_00340"/>
    </source>
</evidence>
<dbReference type="AlphaFoldDB" id="A0A8J7P6N8"/>
<evidence type="ECO:0000256" key="2">
    <source>
        <dbReference type="ARBA" id="ARBA00022980"/>
    </source>
</evidence>
<evidence type="ECO:0000256" key="4">
    <source>
        <dbReference type="ARBA" id="ARBA00035178"/>
    </source>
</evidence>
<comment type="similarity">
    <text evidence="1 5">Belongs to the bacterial ribosomal protein bL32 family.</text>
</comment>
<dbReference type="InterPro" id="IPR044957">
    <property type="entry name" value="Ribosomal_bL32_bact"/>
</dbReference>
<dbReference type="PANTHER" id="PTHR35534">
    <property type="entry name" value="50S RIBOSOMAL PROTEIN L32"/>
    <property type="match status" value="1"/>
</dbReference>
<keyword evidence="3 5" id="KW-0687">Ribonucleoprotein</keyword>
<dbReference type="SUPFAM" id="SSF57829">
    <property type="entry name" value="Zn-binding ribosomal proteins"/>
    <property type="match status" value="1"/>
</dbReference>
<proteinExistence type="inferred from homology"/>
<dbReference type="Pfam" id="PF01783">
    <property type="entry name" value="Ribosomal_L32p"/>
    <property type="match status" value="1"/>
</dbReference>
<dbReference type="GO" id="GO:0003735">
    <property type="term" value="F:structural constituent of ribosome"/>
    <property type="evidence" value="ECO:0007669"/>
    <property type="project" value="InterPro"/>
</dbReference>
<evidence type="ECO:0000313" key="7">
    <source>
        <dbReference type="Proteomes" id="UP000664277"/>
    </source>
</evidence>
<protein>
    <recommendedName>
        <fullName evidence="4 5">Large ribosomal subunit protein bL32</fullName>
    </recommendedName>
</protein>
<dbReference type="GO" id="GO:0015934">
    <property type="term" value="C:large ribosomal subunit"/>
    <property type="evidence" value="ECO:0007669"/>
    <property type="project" value="InterPro"/>
</dbReference>
<organism evidence="6 7">
    <name type="scientific">Candidatus Obscuribacter phosphatis</name>
    <dbReference type="NCBI Taxonomy" id="1906157"/>
    <lineage>
        <taxon>Bacteria</taxon>
        <taxon>Bacillati</taxon>
        <taxon>Candidatus Melainabacteria</taxon>
        <taxon>Candidatus Obscuribacterales</taxon>
        <taxon>Candidatus Obscuribacteraceae</taxon>
        <taxon>Candidatus Obscuribacter</taxon>
    </lineage>
</organism>
<evidence type="ECO:0000313" key="6">
    <source>
        <dbReference type="EMBL" id="MBN8658816.1"/>
    </source>
</evidence>
<dbReference type="PANTHER" id="PTHR35534:SF1">
    <property type="entry name" value="LARGE RIBOSOMAL SUBUNIT PROTEIN BL32"/>
    <property type="match status" value="1"/>
</dbReference>
<reference evidence="6" key="1">
    <citation type="submission" date="2021-02" db="EMBL/GenBank/DDBJ databases">
        <title>Genome-Resolved Metagenomics of a Microbial Community Performing Photosynthetic Biological Nutrient Removal.</title>
        <authorList>
            <person name="Mcdaniel E.A."/>
        </authorList>
    </citation>
    <scope>NUCLEOTIDE SEQUENCE</scope>
    <source>
        <strain evidence="6">UWPOB_OBS1</strain>
    </source>
</reference>
<dbReference type="EMBL" id="JAFLCK010000001">
    <property type="protein sequence ID" value="MBN8658816.1"/>
    <property type="molecule type" value="Genomic_DNA"/>
</dbReference>
<evidence type="ECO:0000256" key="3">
    <source>
        <dbReference type="ARBA" id="ARBA00023274"/>
    </source>
</evidence>
<dbReference type="Proteomes" id="UP000664277">
    <property type="component" value="Unassembled WGS sequence"/>
</dbReference>
<keyword evidence="2 5" id="KW-0689">Ribosomal protein</keyword>
<name>A0A8J7P6N8_9BACT</name>
<dbReference type="Gene3D" id="1.20.5.640">
    <property type="entry name" value="Single helix bin"/>
    <property type="match status" value="1"/>
</dbReference>
<dbReference type="InterPro" id="IPR002677">
    <property type="entry name" value="Ribosomal_bL32"/>
</dbReference>
<dbReference type="HAMAP" id="MF_00340">
    <property type="entry name" value="Ribosomal_bL32"/>
    <property type="match status" value="1"/>
</dbReference>
<evidence type="ECO:0000256" key="1">
    <source>
        <dbReference type="ARBA" id="ARBA00008560"/>
    </source>
</evidence>
<accession>A0A8J7P6N8</accession>
<dbReference type="NCBIfam" id="TIGR01031">
    <property type="entry name" value="rpmF_bact"/>
    <property type="match status" value="1"/>
</dbReference>
<comment type="caution">
    <text evidence="6">The sequence shown here is derived from an EMBL/GenBank/DDBJ whole genome shotgun (WGS) entry which is preliminary data.</text>
</comment>
<sequence length="62" mass="6969">MAVPKKKTSHQKQHQRRAHWKAAEMNIDTCSNCGAPCRRHTVCGNCGYYRGKPARRADAQAS</sequence>
<dbReference type="InterPro" id="IPR011332">
    <property type="entry name" value="Ribosomal_zn-bd"/>
</dbReference>